<sequence length="75" mass="7935">MLLQRVLKLICVSLGQVDPAAVEYVCKPLSPSLFGALPFPPTDSNVRTTRVIPTHPCGTSFSLRAAPLPPAAHLG</sequence>
<dbReference type="EMBL" id="KN832972">
    <property type="protein sequence ID" value="KIM91144.1"/>
    <property type="molecule type" value="Genomic_DNA"/>
</dbReference>
<dbReference type="AlphaFoldDB" id="A0A0C3GHL8"/>
<keyword evidence="3" id="KW-1185">Reference proteome</keyword>
<dbReference type="InParanoid" id="A0A0C3GHL8"/>
<evidence type="ECO:0008006" key="4">
    <source>
        <dbReference type="Google" id="ProtNLM"/>
    </source>
</evidence>
<dbReference type="Proteomes" id="UP000054166">
    <property type="component" value="Unassembled WGS sequence"/>
</dbReference>
<gene>
    <name evidence="2" type="ORF">PILCRDRAFT_811643</name>
</gene>
<feature type="chain" id="PRO_5002164584" description="Secreted protein" evidence="1">
    <location>
        <begin position="23"/>
        <end position="75"/>
    </location>
</feature>
<organism evidence="2 3">
    <name type="scientific">Piloderma croceum (strain F 1598)</name>
    <dbReference type="NCBI Taxonomy" id="765440"/>
    <lineage>
        <taxon>Eukaryota</taxon>
        <taxon>Fungi</taxon>
        <taxon>Dikarya</taxon>
        <taxon>Basidiomycota</taxon>
        <taxon>Agaricomycotina</taxon>
        <taxon>Agaricomycetes</taxon>
        <taxon>Agaricomycetidae</taxon>
        <taxon>Atheliales</taxon>
        <taxon>Atheliaceae</taxon>
        <taxon>Piloderma</taxon>
    </lineage>
</organism>
<accession>A0A0C3GHL8</accession>
<feature type="signal peptide" evidence="1">
    <location>
        <begin position="1"/>
        <end position="22"/>
    </location>
</feature>
<keyword evidence="1" id="KW-0732">Signal</keyword>
<proteinExistence type="predicted"/>
<evidence type="ECO:0000313" key="3">
    <source>
        <dbReference type="Proteomes" id="UP000054166"/>
    </source>
</evidence>
<evidence type="ECO:0000313" key="2">
    <source>
        <dbReference type="EMBL" id="KIM91144.1"/>
    </source>
</evidence>
<reference evidence="2 3" key="1">
    <citation type="submission" date="2014-04" db="EMBL/GenBank/DDBJ databases">
        <authorList>
            <consortium name="DOE Joint Genome Institute"/>
            <person name="Kuo A."/>
            <person name="Tarkka M."/>
            <person name="Buscot F."/>
            <person name="Kohler A."/>
            <person name="Nagy L.G."/>
            <person name="Floudas D."/>
            <person name="Copeland A."/>
            <person name="Barry K.W."/>
            <person name="Cichocki N."/>
            <person name="Veneault-Fourrey C."/>
            <person name="LaButti K."/>
            <person name="Lindquist E.A."/>
            <person name="Lipzen A."/>
            <person name="Lundell T."/>
            <person name="Morin E."/>
            <person name="Murat C."/>
            <person name="Sun H."/>
            <person name="Tunlid A."/>
            <person name="Henrissat B."/>
            <person name="Grigoriev I.V."/>
            <person name="Hibbett D.S."/>
            <person name="Martin F."/>
            <person name="Nordberg H.P."/>
            <person name="Cantor M.N."/>
            <person name="Hua S.X."/>
        </authorList>
    </citation>
    <scope>NUCLEOTIDE SEQUENCE [LARGE SCALE GENOMIC DNA]</scope>
    <source>
        <strain evidence="2 3">F 1598</strain>
    </source>
</reference>
<protein>
    <recommendedName>
        <fullName evidence="4">Secreted protein</fullName>
    </recommendedName>
</protein>
<dbReference type="HOGENOM" id="CLU_2671911_0_0_1"/>
<evidence type="ECO:0000256" key="1">
    <source>
        <dbReference type="SAM" id="SignalP"/>
    </source>
</evidence>
<reference evidence="3" key="2">
    <citation type="submission" date="2015-01" db="EMBL/GenBank/DDBJ databases">
        <title>Evolutionary Origins and Diversification of the Mycorrhizal Mutualists.</title>
        <authorList>
            <consortium name="DOE Joint Genome Institute"/>
            <consortium name="Mycorrhizal Genomics Consortium"/>
            <person name="Kohler A."/>
            <person name="Kuo A."/>
            <person name="Nagy L.G."/>
            <person name="Floudas D."/>
            <person name="Copeland A."/>
            <person name="Barry K.W."/>
            <person name="Cichocki N."/>
            <person name="Veneault-Fourrey C."/>
            <person name="LaButti K."/>
            <person name="Lindquist E.A."/>
            <person name="Lipzen A."/>
            <person name="Lundell T."/>
            <person name="Morin E."/>
            <person name="Murat C."/>
            <person name="Riley R."/>
            <person name="Ohm R."/>
            <person name="Sun H."/>
            <person name="Tunlid A."/>
            <person name="Henrissat B."/>
            <person name="Grigoriev I.V."/>
            <person name="Hibbett D.S."/>
            <person name="Martin F."/>
        </authorList>
    </citation>
    <scope>NUCLEOTIDE SEQUENCE [LARGE SCALE GENOMIC DNA]</scope>
    <source>
        <strain evidence="3">F 1598</strain>
    </source>
</reference>
<name>A0A0C3GHL8_PILCF</name>